<dbReference type="PANTHER" id="PTHR16784">
    <property type="entry name" value="ENAMELIN"/>
    <property type="match status" value="1"/>
</dbReference>
<dbReference type="GO" id="GO:0036305">
    <property type="term" value="P:ameloblast differentiation"/>
    <property type="evidence" value="ECO:0007669"/>
    <property type="project" value="TreeGrafter"/>
</dbReference>
<dbReference type="GO" id="GO:0097186">
    <property type="term" value="P:amelogenesis"/>
    <property type="evidence" value="ECO:0007669"/>
    <property type="project" value="TreeGrafter"/>
</dbReference>
<evidence type="ECO:0000313" key="3">
    <source>
        <dbReference type="Proteomes" id="UP001177744"/>
    </source>
</evidence>
<evidence type="ECO:0000313" key="2">
    <source>
        <dbReference type="EMBL" id="KAK1345863.1"/>
    </source>
</evidence>
<dbReference type="EMBL" id="JAULJE010000002">
    <property type="protein sequence ID" value="KAK1345863.1"/>
    <property type="molecule type" value="Genomic_DNA"/>
</dbReference>
<dbReference type="Proteomes" id="UP001177744">
    <property type="component" value="Unassembled WGS sequence"/>
</dbReference>
<accession>A0AA40IA37</accession>
<comment type="caution">
    <text evidence="2">The sequence shown here is derived from an EMBL/GenBank/DDBJ whole genome shotgun (WGS) entry which is preliminary data.</text>
</comment>
<organism evidence="2 3">
    <name type="scientific">Cnephaeus nilssonii</name>
    <name type="common">Northern bat</name>
    <name type="synonym">Eptesicus nilssonii</name>
    <dbReference type="NCBI Taxonomy" id="3371016"/>
    <lineage>
        <taxon>Eukaryota</taxon>
        <taxon>Metazoa</taxon>
        <taxon>Chordata</taxon>
        <taxon>Craniata</taxon>
        <taxon>Vertebrata</taxon>
        <taxon>Euteleostomi</taxon>
        <taxon>Mammalia</taxon>
        <taxon>Eutheria</taxon>
        <taxon>Laurasiatheria</taxon>
        <taxon>Chiroptera</taxon>
        <taxon>Yangochiroptera</taxon>
        <taxon>Vespertilionidae</taxon>
        <taxon>Cnephaeus</taxon>
    </lineage>
</organism>
<sequence length="349" mass="38756">MHMPRMPGFSSKNDTIGSLIWVWYATPSALPTVPDAHVAPATTLHGRPKKPSSPSASKRQGKTDLAPETPKPNPPQPKKSPPKRPLKQPTPAPTPPQEEAQPPQAFPPFGNGIFPYQQPPWHVMDVHQSAMKKGGILTLDILDIRDLEVVLPIIQRKCLNKILKNPKKKTLLKQKVQPLSPHLIQQFLRLILPNQMHPIPEGVQVEMTPAQQETVAMGPTLGATLQLKMGSTHTLQLTFQARGQQEVKSHGAQVSQIFVEITQILTFQVFLWEDNGVPLVLPWDTDRMGLFTEIQSKGVLGGTPMLWKASKLFVQEIQFIADLMLPLQEAISQSCRKSSKFQKKTSGAK</sequence>
<dbReference type="GO" id="GO:0070175">
    <property type="term" value="P:positive regulation of enamel mineralization"/>
    <property type="evidence" value="ECO:0007669"/>
    <property type="project" value="TreeGrafter"/>
</dbReference>
<dbReference type="GO" id="GO:0031012">
    <property type="term" value="C:extracellular matrix"/>
    <property type="evidence" value="ECO:0007669"/>
    <property type="project" value="TreeGrafter"/>
</dbReference>
<feature type="region of interest" description="Disordered" evidence="1">
    <location>
        <begin position="40"/>
        <end position="111"/>
    </location>
</feature>
<evidence type="ECO:0000256" key="1">
    <source>
        <dbReference type="SAM" id="MobiDB-lite"/>
    </source>
</evidence>
<name>A0AA40IA37_CNENI</name>
<feature type="compositionally biased region" description="Pro residues" evidence="1">
    <location>
        <begin position="69"/>
        <end position="79"/>
    </location>
</feature>
<dbReference type="InterPro" id="IPR015673">
    <property type="entry name" value="Enamelin"/>
</dbReference>
<proteinExistence type="predicted"/>
<dbReference type="GO" id="GO:0030345">
    <property type="term" value="F:structural constituent of tooth enamel"/>
    <property type="evidence" value="ECO:0007669"/>
    <property type="project" value="TreeGrafter"/>
</dbReference>
<protein>
    <submittedName>
        <fullName evidence="2">Uncharacterized protein</fullName>
    </submittedName>
</protein>
<keyword evidence="3" id="KW-1185">Reference proteome</keyword>
<reference evidence="2" key="1">
    <citation type="submission" date="2023-06" db="EMBL/GenBank/DDBJ databases">
        <title>Reference genome for the Northern bat (Eptesicus nilssonii), a most northern bat species.</title>
        <authorList>
            <person name="Laine V.N."/>
            <person name="Pulliainen A.T."/>
            <person name="Lilley T.M."/>
        </authorList>
    </citation>
    <scope>NUCLEOTIDE SEQUENCE</scope>
    <source>
        <strain evidence="2">BLF_Eptnil</strain>
        <tissue evidence="2">Kidney</tissue>
    </source>
</reference>
<dbReference type="PANTHER" id="PTHR16784:SF2">
    <property type="entry name" value="ENAMELIN"/>
    <property type="match status" value="1"/>
</dbReference>
<dbReference type="AlphaFoldDB" id="A0AA40IA37"/>
<feature type="compositionally biased region" description="Low complexity" evidence="1">
    <location>
        <begin position="97"/>
        <end position="109"/>
    </location>
</feature>
<gene>
    <name evidence="2" type="ORF">QTO34_008328</name>
</gene>